<feature type="non-terminal residue" evidence="2">
    <location>
        <position position="1"/>
    </location>
</feature>
<proteinExistence type="predicted"/>
<organism evidence="2 3">
    <name type="scientific">Haematococcus lacustris</name>
    <name type="common">Green alga</name>
    <name type="synonym">Haematococcus pluvialis</name>
    <dbReference type="NCBI Taxonomy" id="44745"/>
    <lineage>
        <taxon>Eukaryota</taxon>
        <taxon>Viridiplantae</taxon>
        <taxon>Chlorophyta</taxon>
        <taxon>core chlorophytes</taxon>
        <taxon>Chlorophyceae</taxon>
        <taxon>CS clade</taxon>
        <taxon>Chlamydomonadales</taxon>
        <taxon>Haematococcaceae</taxon>
        <taxon>Haematococcus</taxon>
    </lineage>
</organism>
<evidence type="ECO:0000256" key="1">
    <source>
        <dbReference type="SAM" id="MobiDB-lite"/>
    </source>
</evidence>
<comment type="caution">
    <text evidence="2">The sequence shown here is derived from an EMBL/GenBank/DDBJ whole genome shotgun (WGS) entry which is preliminary data.</text>
</comment>
<feature type="compositionally biased region" description="Polar residues" evidence="1">
    <location>
        <begin position="33"/>
        <end position="52"/>
    </location>
</feature>
<sequence>MAMQEQLQHVLQIRYVPDGAGGTAPHGQGRSGQHGSKCTPLCKNNLTVSTSGWGEHSKEAGR</sequence>
<evidence type="ECO:0000313" key="2">
    <source>
        <dbReference type="EMBL" id="GFH22579.1"/>
    </source>
</evidence>
<feature type="compositionally biased region" description="Gly residues" evidence="1">
    <location>
        <begin position="19"/>
        <end position="32"/>
    </location>
</feature>
<keyword evidence="3" id="KW-1185">Reference proteome</keyword>
<protein>
    <submittedName>
        <fullName evidence="2">Uncharacterized protein</fullName>
    </submittedName>
</protein>
<accession>A0A699ZS72</accession>
<gene>
    <name evidence="2" type="ORF">HaLaN_20061</name>
</gene>
<reference evidence="2 3" key="1">
    <citation type="submission" date="2020-02" db="EMBL/GenBank/DDBJ databases">
        <title>Draft genome sequence of Haematococcus lacustris strain NIES-144.</title>
        <authorList>
            <person name="Morimoto D."/>
            <person name="Nakagawa S."/>
            <person name="Yoshida T."/>
            <person name="Sawayama S."/>
        </authorList>
    </citation>
    <scope>NUCLEOTIDE SEQUENCE [LARGE SCALE GENOMIC DNA]</scope>
    <source>
        <strain evidence="2 3">NIES-144</strain>
    </source>
</reference>
<dbReference type="EMBL" id="BLLF01002072">
    <property type="protein sequence ID" value="GFH22579.1"/>
    <property type="molecule type" value="Genomic_DNA"/>
</dbReference>
<name>A0A699ZS72_HAELA</name>
<dbReference type="AlphaFoldDB" id="A0A699ZS72"/>
<evidence type="ECO:0000313" key="3">
    <source>
        <dbReference type="Proteomes" id="UP000485058"/>
    </source>
</evidence>
<feature type="region of interest" description="Disordered" evidence="1">
    <location>
        <begin position="18"/>
        <end position="62"/>
    </location>
</feature>
<dbReference type="Proteomes" id="UP000485058">
    <property type="component" value="Unassembled WGS sequence"/>
</dbReference>